<gene>
    <name evidence="2" type="ORF">FBEOM_10794</name>
</gene>
<sequence>MLALRTTLALLFISAASAIPTVPLEPRYDINGQLLERGVSERATGICLPSDPDVKALKSNKAAGSAFCSTYMQSTKTVTVSPLVTTDITKLETKKATLVKIEIVRLNIHYVVRQKVMSTFTTTVTDTSTAVVTDYITQIITGTQTNLLTDTDTTEVTEIDTQQMTNIVTQQVTTTITTQVDVTSTVDVTDAVTKEATVIVRAAVTVSVIAPAPTVEINYHCAVAGFSPAKVIASTGSVSNWDQCKQFCSATAGAVSLAYAPAACNCYRSLVGTIINRNPSSPFIWYDLVCPAANKPWKRAGPVDNVPAYLPVKNPQVVSSACSCHISNKPAATTKTVTARVPKTVANTVKKYTTVYSTLKRYTTVTNQFTTTATNFQTTAQTGHNTLIITTRQSSTVITPVTVTITNYNTVIVTNVNTVGVTNYNTIVTTNLNTAYNTDYNTVVVTDVDSVTVTDYNTITSIATVTSRIIAPTVTVMRSTIYGS</sequence>
<organism evidence="2 3">
    <name type="scientific">Fusarium beomiforme</name>
    <dbReference type="NCBI Taxonomy" id="44412"/>
    <lineage>
        <taxon>Eukaryota</taxon>
        <taxon>Fungi</taxon>
        <taxon>Dikarya</taxon>
        <taxon>Ascomycota</taxon>
        <taxon>Pezizomycotina</taxon>
        <taxon>Sordariomycetes</taxon>
        <taxon>Hypocreomycetidae</taxon>
        <taxon>Hypocreales</taxon>
        <taxon>Nectriaceae</taxon>
        <taxon>Fusarium</taxon>
        <taxon>Fusarium burgessii species complex</taxon>
    </lineage>
</organism>
<evidence type="ECO:0000313" key="2">
    <source>
        <dbReference type="EMBL" id="KAF4335385.1"/>
    </source>
</evidence>
<proteinExistence type="predicted"/>
<dbReference type="AlphaFoldDB" id="A0A9P5AAQ1"/>
<keyword evidence="1" id="KW-0732">Signal</keyword>
<evidence type="ECO:0008006" key="4">
    <source>
        <dbReference type="Google" id="ProtNLM"/>
    </source>
</evidence>
<feature type="chain" id="PRO_5040483910" description="WSC domain-containing protein" evidence="1">
    <location>
        <begin position="19"/>
        <end position="484"/>
    </location>
</feature>
<dbReference type="EMBL" id="PVQB02000566">
    <property type="protein sequence ID" value="KAF4335385.1"/>
    <property type="molecule type" value="Genomic_DNA"/>
</dbReference>
<evidence type="ECO:0000313" key="3">
    <source>
        <dbReference type="Proteomes" id="UP000730481"/>
    </source>
</evidence>
<protein>
    <recommendedName>
        <fullName evidence="4">WSC domain-containing protein</fullName>
    </recommendedName>
</protein>
<dbReference type="Proteomes" id="UP000730481">
    <property type="component" value="Unassembled WGS sequence"/>
</dbReference>
<name>A0A9P5AAQ1_9HYPO</name>
<dbReference type="OrthoDB" id="3556996at2759"/>
<reference evidence="2" key="2">
    <citation type="submission" date="2020-02" db="EMBL/GenBank/DDBJ databases">
        <title>Identification and distribution of gene clusters putatively required for synthesis of sphingolipid metabolism inhibitors in phylogenetically diverse species of the filamentous fungus Fusarium.</title>
        <authorList>
            <person name="Kim H.-S."/>
            <person name="Busman M."/>
            <person name="Brown D.W."/>
            <person name="Divon H."/>
            <person name="Uhlig S."/>
            <person name="Proctor R.H."/>
        </authorList>
    </citation>
    <scope>NUCLEOTIDE SEQUENCE</scope>
    <source>
        <strain evidence="2">NRRL 25174</strain>
    </source>
</reference>
<evidence type="ECO:0000256" key="1">
    <source>
        <dbReference type="SAM" id="SignalP"/>
    </source>
</evidence>
<comment type="caution">
    <text evidence="2">The sequence shown here is derived from an EMBL/GenBank/DDBJ whole genome shotgun (WGS) entry which is preliminary data.</text>
</comment>
<reference evidence="2" key="1">
    <citation type="journal article" date="2017" name="Mycologia">
        <title>Fusarium algeriense, sp. nov., a novel toxigenic crown rot pathogen of durum wheat from Algeria is nested in the Fusarium burgessii species complex.</title>
        <authorList>
            <person name="Laraba I."/>
            <person name="Keddad A."/>
            <person name="Boureghda H."/>
            <person name="Abdallah N."/>
            <person name="Vaughan M.M."/>
            <person name="Proctor R.H."/>
            <person name="Busman M."/>
            <person name="O'Donnell K."/>
        </authorList>
    </citation>
    <scope>NUCLEOTIDE SEQUENCE</scope>
    <source>
        <strain evidence="2">NRRL 25174</strain>
    </source>
</reference>
<feature type="signal peptide" evidence="1">
    <location>
        <begin position="1"/>
        <end position="18"/>
    </location>
</feature>
<keyword evidence="3" id="KW-1185">Reference proteome</keyword>
<accession>A0A9P5AAQ1</accession>